<name>A0ABN9M0B0_9NEOB</name>
<feature type="region of interest" description="Disordered" evidence="1">
    <location>
        <begin position="228"/>
        <end position="261"/>
    </location>
</feature>
<feature type="region of interest" description="Disordered" evidence="1">
    <location>
        <begin position="1"/>
        <end position="57"/>
    </location>
</feature>
<evidence type="ECO:0000313" key="2">
    <source>
        <dbReference type="EMBL" id="CAJ0953308.1"/>
    </source>
</evidence>
<evidence type="ECO:0000256" key="1">
    <source>
        <dbReference type="SAM" id="MobiDB-lite"/>
    </source>
</evidence>
<dbReference type="EMBL" id="CAUEEQ010036493">
    <property type="protein sequence ID" value="CAJ0953308.1"/>
    <property type="molecule type" value="Genomic_DNA"/>
</dbReference>
<organism evidence="2 3">
    <name type="scientific">Ranitomeya imitator</name>
    <name type="common">mimic poison frog</name>
    <dbReference type="NCBI Taxonomy" id="111125"/>
    <lineage>
        <taxon>Eukaryota</taxon>
        <taxon>Metazoa</taxon>
        <taxon>Chordata</taxon>
        <taxon>Craniata</taxon>
        <taxon>Vertebrata</taxon>
        <taxon>Euteleostomi</taxon>
        <taxon>Amphibia</taxon>
        <taxon>Batrachia</taxon>
        <taxon>Anura</taxon>
        <taxon>Neobatrachia</taxon>
        <taxon>Hyloidea</taxon>
        <taxon>Dendrobatidae</taxon>
        <taxon>Dendrobatinae</taxon>
        <taxon>Ranitomeya</taxon>
    </lineage>
</organism>
<protein>
    <submittedName>
        <fullName evidence="2">Uncharacterized protein</fullName>
    </submittedName>
</protein>
<comment type="caution">
    <text evidence="2">The sequence shown here is derived from an EMBL/GenBank/DDBJ whole genome shotgun (WGS) entry which is preliminary data.</text>
</comment>
<evidence type="ECO:0000313" key="3">
    <source>
        <dbReference type="Proteomes" id="UP001176940"/>
    </source>
</evidence>
<accession>A0ABN9M0B0</accession>
<feature type="region of interest" description="Disordered" evidence="1">
    <location>
        <begin position="142"/>
        <end position="188"/>
    </location>
</feature>
<reference evidence="2" key="1">
    <citation type="submission" date="2023-07" db="EMBL/GenBank/DDBJ databases">
        <authorList>
            <person name="Stuckert A."/>
        </authorList>
    </citation>
    <scope>NUCLEOTIDE SEQUENCE</scope>
</reference>
<gene>
    <name evidence="2" type="ORF">RIMI_LOCUS14262746</name>
</gene>
<dbReference type="Proteomes" id="UP001176940">
    <property type="component" value="Unassembled WGS sequence"/>
</dbReference>
<sequence length="435" mass="47085">MRYATFAPKSRFNDAKSAISQPMKGADQESDPDETMLPHHERYTTDRSHGGTTVTQTKLHTSYKKSLSNCFAGSSGTQRVYLRAVSSIGAKLFVEDVKKRWRSVTDRLMKAQKAESGSSPSKKRLPFADQLQLILTSRNLRRNEGNVRAETPPVQEDNSLEHGDGEEVEDYPMCSSPNPPLPRQSSSMHAAVMPPTCTVASSSSAVDAAVLSSAVVAASFAASSSFVGGSRPTGLGSGSARPVPMVRAAPKKGKKKEGSTSAIEALTSRTLNIIDHSSPQDEMDKYGSVIASRLRSMTWDRQSLCMTAVNAVLMSAAVPSPIPPPQDIVVAIMKAFTIPSGPPPPPPAAASQRFFHAAHRPDAAEAYNSSHCTTRQSSGHNVSQNTSISSQEMFPGYGYEPEYQQFFEDLVPKPPCPVDRLFTNPLLMHFCPVDR</sequence>
<keyword evidence="3" id="KW-1185">Reference proteome</keyword>
<proteinExistence type="predicted"/>
<feature type="compositionally biased region" description="Basic and acidic residues" evidence="1">
    <location>
        <begin position="36"/>
        <end position="49"/>
    </location>
</feature>